<name>A0A915J9T6_ROMCU</name>
<proteinExistence type="predicted"/>
<dbReference type="Proteomes" id="UP000887565">
    <property type="component" value="Unplaced"/>
</dbReference>
<reference evidence="2" key="1">
    <citation type="submission" date="2022-11" db="UniProtKB">
        <authorList>
            <consortium name="WormBaseParasite"/>
        </authorList>
    </citation>
    <scope>IDENTIFICATION</scope>
</reference>
<accession>A0A915J9T6</accession>
<dbReference type="WBParaSite" id="nRc.2.0.1.t23253-RA">
    <property type="protein sequence ID" value="nRc.2.0.1.t23253-RA"/>
    <property type="gene ID" value="nRc.2.0.1.g23253"/>
</dbReference>
<evidence type="ECO:0000313" key="1">
    <source>
        <dbReference type="Proteomes" id="UP000887565"/>
    </source>
</evidence>
<evidence type="ECO:0000313" key="2">
    <source>
        <dbReference type="WBParaSite" id="nRc.2.0.1.t23253-RA"/>
    </source>
</evidence>
<sequence>MRAMRKQEEEEDNIAWELLCKSTRKEHAFCMETRCTSLAVVYATDGCDTNLPTVSHEELNALQNFVLNVL</sequence>
<protein>
    <submittedName>
        <fullName evidence="2">Uncharacterized protein</fullName>
    </submittedName>
</protein>
<organism evidence="1 2">
    <name type="scientific">Romanomermis culicivorax</name>
    <name type="common">Nematode worm</name>
    <dbReference type="NCBI Taxonomy" id="13658"/>
    <lineage>
        <taxon>Eukaryota</taxon>
        <taxon>Metazoa</taxon>
        <taxon>Ecdysozoa</taxon>
        <taxon>Nematoda</taxon>
        <taxon>Enoplea</taxon>
        <taxon>Dorylaimia</taxon>
        <taxon>Mermithida</taxon>
        <taxon>Mermithoidea</taxon>
        <taxon>Mermithidae</taxon>
        <taxon>Romanomermis</taxon>
    </lineage>
</organism>
<dbReference type="AlphaFoldDB" id="A0A915J9T6"/>
<keyword evidence="1" id="KW-1185">Reference proteome</keyword>